<dbReference type="InterPro" id="IPR020843">
    <property type="entry name" value="ER"/>
</dbReference>
<dbReference type="InterPro" id="IPR002364">
    <property type="entry name" value="Quin_OxRdtase/zeta-crystal_CS"/>
</dbReference>
<proteinExistence type="predicted"/>
<dbReference type="HOGENOM" id="CLU_026673_3_4_11"/>
<dbReference type="EMBL" id="AGZR01000003">
    <property type="protein sequence ID" value="EPD33782.1"/>
    <property type="molecule type" value="Genomic_DNA"/>
</dbReference>
<sequence>MHAITQTQEGGPETLQWTEVATPKPGPGEVLVKTVAAGINRADSLQRRGYYPPPKGVTNVLGLEASGVVESVGEGVDNFAPGNPVVALLSGGAYAEYFVAPAGQLIPPPDNVELVESAALIEVAATVLSNLERVHLRKGETFLVHGGAGGIGAFAIQYAKYMGVRVITTASEPKLDYCRELGADVVIDYNTDWPERVKNATDGKGVDVILDIIGAKYLQPNVDCLAQDGRMVIIGMQKGVKGELNIGKLLNKRGTITATSLRFRPTEQKSEIAQAVREKIWPLYEDETLSLPDITVFPMENAAEAHEMLDSGQLMGKIVLAVDQPR</sequence>
<dbReference type="InterPro" id="IPR013154">
    <property type="entry name" value="ADH-like_N"/>
</dbReference>
<dbReference type="PATRIC" id="fig|883161.3.peg.204"/>
<dbReference type="Gene3D" id="3.90.180.10">
    <property type="entry name" value="Medium-chain alcohol dehydrogenases, catalytic domain"/>
    <property type="match status" value="1"/>
</dbReference>
<dbReference type="PROSITE" id="PS01162">
    <property type="entry name" value="QOR_ZETA_CRYSTAL"/>
    <property type="match status" value="1"/>
</dbReference>
<dbReference type="Gene3D" id="3.40.50.720">
    <property type="entry name" value="NAD(P)-binding Rossmann-like Domain"/>
    <property type="match status" value="1"/>
</dbReference>
<dbReference type="OrthoDB" id="9780520at2"/>
<dbReference type="GO" id="GO:0070402">
    <property type="term" value="F:NADPH binding"/>
    <property type="evidence" value="ECO:0007669"/>
    <property type="project" value="TreeGrafter"/>
</dbReference>
<dbReference type="GO" id="GO:0016651">
    <property type="term" value="F:oxidoreductase activity, acting on NAD(P)H"/>
    <property type="evidence" value="ECO:0007669"/>
    <property type="project" value="TreeGrafter"/>
</dbReference>
<dbReference type="Pfam" id="PF08240">
    <property type="entry name" value="ADH_N"/>
    <property type="match status" value="1"/>
</dbReference>
<keyword evidence="2" id="KW-0560">Oxidoreductase</keyword>
<dbReference type="SUPFAM" id="SSF50129">
    <property type="entry name" value="GroES-like"/>
    <property type="match status" value="1"/>
</dbReference>
<dbReference type="InterPro" id="IPR036291">
    <property type="entry name" value="NAD(P)-bd_dom_sf"/>
</dbReference>
<dbReference type="STRING" id="883161.HMPREF9306_00193"/>
<dbReference type="PANTHER" id="PTHR48106">
    <property type="entry name" value="QUINONE OXIDOREDUCTASE PIG3-RELATED"/>
    <property type="match status" value="1"/>
</dbReference>
<evidence type="ECO:0000256" key="1">
    <source>
        <dbReference type="ARBA" id="ARBA00022857"/>
    </source>
</evidence>
<name>S2WM88_9ACTN</name>
<feature type="domain" description="Enoyl reductase (ER)" evidence="3">
    <location>
        <begin position="10"/>
        <end position="320"/>
    </location>
</feature>
<comment type="caution">
    <text evidence="4">The sequence shown here is derived from an EMBL/GenBank/DDBJ whole genome shotgun (WGS) entry which is preliminary data.</text>
</comment>
<evidence type="ECO:0000313" key="5">
    <source>
        <dbReference type="Proteomes" id="UP000014417"/>
    </source>
</evidence>
<dbReference type="InterPro" id="IPR011032">
    <property type="entry name" value="GroES-like_sf"/>
</dbReference>
<organism evidence="4 5">
    <name type="scientific">Propionimicrobium lymphophilum ACS-093-V-SCH5</name>
    <dbReference type="NCBI Taxonomy" id="883161"/>
    <lineage>
        <taxon>Bacteria</taxon>
        <taxon>Bacillati</taxon>
        <taxon>Actinomycetota</taxon>
        <taxon>Actinomycetes</taxon>
        <taxon>Propionibacteriales</taxon>
        <taxon>Propionibacteriaceae</taxon>
        <taxon>Propionimicrobium</taxon>
    </lineage>
</organism>
<dbReference type="GO" id="GO:0008270">
    <property type="term" value="F:zinc ion binding"/>
    <property type="evidence" value="ECO:0007669"/>
    <property type="project" value="InterPro"/>
</dbReference>
<dbReference type="InterPro" id="IPR013149">
    <property type="entry name" value="ADH-like_C"/>
</dbReference>
<dbReference type="Pfam" id="PF00107">
    <property type="entry name" value="ADH_zinc_N"/>
    <property type="match status" value="1"/>
</dbReference>
<dbReference type="AlphaFoldDB" id="S2WM88"/>
<dbReference type="SUPFAM" id="SSF51735">
    <property type="entry name" value="NAD(P)-binding Rossmann-fold domains"/>
    <property type="match status" value="1"/>
</dbReference>
<accession>S2WM88</accession>
<dbReference type="SMART" id="SM00829">
    <property type="entry name" value="PKS_ER"/>
    <property type="match status" value="1"/>
</dbReference>
<dbReference type="NCBIfam" id="TIGR02824">
    <property type="entry name" value="quinone_pig3"/>
    <property type="match status" value="1"/>
</dbReference>
<evidence type="ECO:0000256" key="2">
    <source>
        <dbReference type="ARBA" id="ARBA00023002"/>
    </source>
</evidence>
<dbReference type="CDD" id="cd05276">
    <property type="entry name" value="p53_inducible_oxidoreductase"/>
    <property type="match status" value="1"/>
</dbReference>
<protein>
    <recommendedName>
        <fullName evidence="3">Enoyl reductase (ER) domain-containing protein</fullName>
    </recommendedName>
</protein>
<gene>
    <name evidence="4" type="ORF">HMPREF9306_00193</name>
</gene>
<keyword evidence="1" id="KW-0521">NADP</keyword>
<dbReference type="Proteomes" id="UP000014417">
    <property type="component" value="Unassembled WGS sequence"/>
</dbReference>
<reference evidence="4 5" key="1">
    <citation type="submission" date="2013-04" db="EMBL/GenBank/DDBJ databases">
        <title>The Genome Sequence of Propionimicrobium lymphophilum ACS-093-V-SCH5.</title>
        <authorList>
            <consortium name="The Broad Institute Genomics Platform"/>
            <person name="Earl A."/>
            <person name="Ward D."/>
            <person name="Feldgarden M."/>
            <person name="Gevers D."/>
            <person name="Saerens B."/>
            <person name="Vaneechoutte M."/>
            <person name="Walker B."/>
            <person name="Young S."/>
            <person name="Zeng Q."/>
            <person name="Gargeya S."/>
            <person name="Fitzgerald M."/>
            <person name="Haas B."/>
            <person name="Abouelleil A."/>
            <person name="Allen A.W."/>
            <person name="Alvarado L."/>
            <person name="Arachchi H.M."/>
            <person name="Berlin A.M."/>
            <person name="Chapman S.B."/>
            <person name="Gainer-Dewar J."/>
            <person name="Goldberg J."/>
            <person name="Griggs A."/>
            <person name="Gujja S."/>
            <person name="Hansen M."/>
            <person name="Howarth C."/>
            <person name="Imamovic A."/>
            <person name="Ireland A."/>
            <person name="Larimer J."/>
            <person name="McCowan C."/>
            <person name="Murphy C."/>
            <person name="Pearson M."/>
            <person name="Poon T.W."/>
            <person name="Priest M."/>
            <person name="Roberts A."/>
            <person name="Saif S."/>
            <person name="Shea T."/>
            <person name="Sisk P."/>
            <person name="Sykes S."/>
            <person name="Wortman J."/>
            <person name="Nusbaum C."/>
            <person name="Birren B."/>
        </authorList>
    </citation>
    <scope>NUCLEOTIDE SEQUENCE [LARGE SCALE GENOMIC DNA]</scope>
    <source>
        <strain evidence="4 5">ACS-093-V-SCH5</strain>
    </source>
</reference>
<dbReference type="PANTHER" id="PTHR48106:SF8">
    <property type="entry name" value="OS02G0805600 PROTEIN"/>
    <property type="match status" value="1"/>
</dbReference>
<keyword evidence="5" id="KW-1185">Reference proteome</keyword>
<evidence type="ECO:0000313" key="4">
    <source>
        <dbReference type="EMBL" id="EPD33782.1"/>
    </source>
</evidence>
<evidence type="ECO:0000259" key="3">
    <source>
        <dbReference type="SMART" id="SM00829"/>
    </source>
</evidence>
<dbReference type="RefSeq" id="WP_016455054.1">
    <property type="nucleotide sequence ID" value="NZ_KE150269.1"/>
</dbReference>
<dbReference type="InterPro" id="IPR014189">
    <property type="entry name" value="Quinone_OxRdtase_PIG3"/>
</dbReference>